<dbReference type="AlphaFoldDB" id="A0A0F0KR99"/>
<keyword evidence="1" id="KW-0472">Membrane</keyword>
<sequence>MGIVVSIIASIVHLALLLYLIVLFARLILSYIPLFNREWRPKGAGLIAAELVYTVTDPPVRFFQRIIPPLRIGGISLDFGFSITILIVLILMSIVRNFI</sequence>
<gene>
    <name evidence="2" type="ORF">RN50_01334</name>
</gene>
<keyword evidence="3" id="KW-1185">Reference proteome</keyword>
<dbReference type="EMBL" id="JYIU01000038">
    <property type="protein sequence ID" value="KJL22655.1"/>
    <property type="molecule type" value="Genomic_DNA"/>
</dbReference>
<accession>A0A0F0KR99</accession>
<feature type="transmembrane region" description="Helical" evidence="1">
    <location>
        <begin position="75"/>
        <end position="95"/>
    </location>
</feature>
<protein>
    <submittedName>
        <fullName evidence="2">YGGT family protein</fullName>
    </submittedName>
</protein>
<dbReference type="Pfam" id="PF02325">
    <property type="entry name" value="CCB3_YggT"/>
    <property type="match status" value="1"/>
</dbReference>
<dbReference type="Proteomes" id="UP000033572">
    <property type="component" value="Unassembled WGS sequence"/>
</dbReference>
<dbReference type="GeneID" id="94444822"/>
<comment type="caution">
    <text evidence="2">The sequence shown here is derived from an EMBL/GenBank/DDBJ whole genome shotgun (WGS) entry which is preliminary data.</text>
</comment>
<evidence type="ECO:0000313" key="3">
    <source>
        <dbReference type="Proteomes" id="UP000033572"/>
    </source>
</evidence>
<organism evidence="2 3">
    <name type="scientific">Microbacterium foliorum</name>
    <dbReference type="NCBI Taxonomy" id="104336"/>
    <lineage>
        <taxon>Bacteria</taxon>
        <taxon>Bacillati</taxon>
        <taxon>Actinomycetota</taxon>
        <taxon>Actinomycetes</taxon>
        <taxon>Micrococcales</taxon>
        <taxon>Microbacteriaceae</taxon>
        <taxon>Microbacterium</taxon>
    </lineage>
</organism>
<dbReference type="GO" id="GO:0016020">
    <property type="term" value="C:membrane"/>
    <property type="evidence" value="ECO:0007669"/>
    <property type="project" value="InterPro"/>
</dbReference>
<proteinExistence type="predicted"/>
<name>A0A0F0KR99_9MICO</name>
<feature type="transmembrane region" description="Helical" evidence="1">
    <location>
        <begin position="6"/>
        <end position="32"/>
    </location>
</feature>
<keyword evidence="1" id="KW-0812">Transmembrane</keyword>
<keyword evidence="1" id="KW-1133">Transmembrane helix</keyword>
<dbReference type="RefSeq" id="WP_230109549.1">
    <property type="nucleotide sequence ID" value="NZ_CAKKLS010000019.1"/>
</dbReference>
<evidence type="ECO:0000256" key="1">
    <source>
        <dbReference type="SAM" id="Phobius"/>
    </source>
</evidence>
<reference evidence="2 3" key="1">
    <citation type="submission" date="2015-02" db="EMBL/GenBank/DDBJ databases">
        <title>Draft genome sequences of ten Microbacterium spp. with emphasis on heavy metal contaminated environments.</title>
        <authorList>
            <person name="Corretto E."/>
        </authorList>
    </citation>
    <scope>NUCLEOTIDE SEQUENCE [LARGE SCALE GENOMIC DNA]</scope>
    <source>
        <strain evidence="2 3">DSM 12966</strain>
    </source>
</reference>
<dbReference type="InterPro" id="IPR003425">
    <property type="entry name" value="CCB3/YggT"/>
</dbReference>
<evidence type="ECO:0000313" key="2">
    <source>
        <dbReference type="EMBL" id="KJL22655.1"/>
    </source>
</evidence>
<dbReference type="PATRIC" id="fig|104336.4.peg.1369"/>